<keyword evidence="1" id="KW-0472">Membrane</keyword>
<accession>S2E2K9</accession>
<organism evidence="2 3">
    <name type="scientific">Indibacter alkaliphilus (strain CCUG 57479 / KCTC 22604 / LW1)</name>
    <dbReference type="NCBI Taxonomy" id="1189612"/>
    <lineage>
        <taxon>Bacteria</taxon>
        <taxon>Pseudomonadati</taxon>
        <taxon>Bacteroidota</taxon>
        <taxon>Cytophagia</taxon>
        <taxon>Cytophagales</taxon>
        <taxon>Cyclobacteriaceae</taxon>
    </lineage>
</organism>
<dbReference type="EMBL" id="ALWO02000023">
    <property type="protein sequence ID" value="EOZ98711.1"/>
    <property type="molecule type" value="Genomic_DNA"/>
</dbReference>
<feature type="transmembrane region" description="Helical" evidence="1">
    <location>
        <begin position="30"/>
        <end position="49"/>
    </location>
</feature>
<gene>
    <name evidence="2" type="ORF">A33Q_1365</name>
</gene>
<proteinExistence type="predicted"/>
<evidence type="ECO:0000313" key="3">
    <source>
        <dbReference type="Proteomes" id="UP000006073"/>
    </source>
</evidence>
<keyword evidence="3" id="KW-1185">Reference proteome</keyword>
<evidence type="ECO:0000313" key="2">
    <source>
        <dbReference type="EMBL" id="EOZ98711.1"/>
    </source>
</evidence>
<keyword evidence="1" id="KW-1133">Transmembrane helix</keyword>
<reference evidence="2 3" key="1">
    <citation type="journal article" date="2013" name="Genome Announc.">
        <title>Draft Genome Sequence of Indibacter alkaliphilus Strain LW1T, Isolated from Lonar Lake, a Haloalkaline Lake in the Buldana District of Maharashtra, India.</title>
        <authorList>
            <person name="Singh A."/>
            <person name="Kumar Jangir P."/>
            <person name="Sharma R."/>
            <person name="Singh A."/>
            <person name="Kumar Pinnaka A."/>
            <person name="Shivaji S."/>
        </authorList>
    </citation>
    <scope>NUCLEOTIDE SEQUENCE [LARGE SCALE GENOMIC DNA]</scope>
    <source>
        <strain evidence="3">CCUG 57479 / KCTC 22604 / LW1</strain>
    </source>
</reference>
<dbReference type="AlphaFoldDB" id="S2E2K9"/>
<sequence>MRAIFLMNLGISFVIQLISSSPKMTLLLRQLFGVSMALYFIVLGLAFPITNQSIEVAGTETKQKISSISFWENFDGYSTVAGTDLTSVPSKKEYSSESHSIDAYTSYAYCLATFIKCRLDIASHVFVVFGIRELKFPSHYFW</sequence>
<protein>
    <submittedName>
        <fullName evidence="2">Uncharacterized protein</fullName>
    </submittedName>
</protein>
<dbReference type="Proteomes" id="UP000006073">
    <property type="component" value="Unassembled WGS sequence"/>
</dbReference>
<name>S2E2K9_INDAL</name>
<comment type="caution">
    <text evidence="2">The sequence shown here is derived from an EMBL/GenBank/DDBJ whole genome shotgun (WGS) entry which is preliminary data.</text>
</comment>
<keyword evidence="1" id="KW-0812">Transmembrane</keyword>
<evidence type="ECO:0000256" key="1">
    <source>
        <dbReference type="SAM" id="Phobius"/>
    </source>
</evidence>